<dbReference type="AlphaFoldDB" id="A0A1M5UV19"/>
<reference evidence="7 8" key="1">
    <citation type="submission" date="2016-11" db="EMBL/GenBank/DDBJ databases">
        <authorList>
            <person name="Jaros S."/>
            <person name="Januszkiewicz K."/>
            <person name="Wedrychowicz H."/>
        </authorList>
    </citation>
    <scope>NUCLEOTIDE SEQUENCE [LARGE SCALE GENOMIC DNA]</scope>
    <source>
        <strain evidence="7 8">DSM 9705</strain>
    </source>
</reference>
<dbReference type="OrthoDB" id="9761717at2"/>
<dbReference type="STRING" id="1121409.SAMN02745124_01325"/>
<feature type="binding site" evidence="6">
    <location>
        <position position="441"/>
    </location>
    <ligand>
        <name>Ni(2+)</name>
        <dbReference type="ChEBI" id="CHEBI:49786"/>
    </ligand>
</feature>
<dbReference type="PANTHER" id="PTHR43600">
    <property type="entry name" value="COENZYME F420 HYDROGENASE, SUBUNIT ALPHA"/>
    <property type="match status" value="1"/>
</dbReference>
<evidence type="ECO:0000313" key="7">
    <source>
        <dbReference type="EMBL" id="SHH66678.1"/>
    </source>
</evidence>
<organism evidence="7 8">
    <name type="scientific">Desulfofustis glycolicus DSM 9705</name>
    <dbReference type="NCBI Taxonomy" id="1121409"/>
    <lineage>
        <taxon>Bacteria</taxon>
        <taxon>Pseudomonadati</taxon>
        <taxon>Thermodesulfobacteriota</taxon>
        <taxon>Desulfobulbia</taxon>
        <taxon>Desulfobulbales</taxon>
        <taxon>Desulfocapsaceae</taxon>
        <taxon>Desulfofustis</taxon>
    </lineage>
</organism>
<feature type="binding site" evidence="6">
    <location>
        <position position="396"/>
    </location>
    <ligand>
        <name>Mg(2+)</name>
        <dbReference type="ChEBI" id="CHEBI:18420"/>
    </ligand>
</feature>
<evidence type="ECO:0000313" key="8">
    <source>
        <dbReference type="Proteomes" id="UP000184139"/>
    </source>
</evidence>
<keyword evidence="4 6" id="KW-0479">Metal-binding</keyword>
<dbReference type="GO" id="GO:0008901">
    <property type="term" value="F:ferredoxin hydrogenase activity"/>
    <property type="evidence" value="ECO:0007669"/>
    <property type="project" value="InterPro"/>
</dbReference>
<dbReference type="SUPFAM" id="SSF56762">
    <property type="entry name" value="HydB/Nqo4-like"/>
    <property type="match status" value="1"/>
</dbReference>
<protein>
    <submittedName>
        <fullName evidence="7">F420-non-reducing hydrogenase large subunit</fullName>
    </submittedName>
</protein>
<comment type="cofactor">
    <cofactor evidence="1 6">
        <name>Ni(2+)</name>
        <dbReference type="ChEBI" id="CHEBI:49786"/>
    </cofactor>
</comment>
<dbReference type="Proteomes" id="UP000184139">
    <property type="component" value="Unassembled WGS sequence"/>
</dbReference>
<dbReference type="Gene3D" id="1.10.645.10">
    <property type="entry name" value="Cytochrome-c3 Hydrogenase, chain B"/>
    <property type="match status" value="1"/>
</dbReference>
<keyword evidence="8" id="KW-1185">Reference proteome</keyword>
<dbReference type="PANTHER" id="PTHR43600:SF2">
    <property type="entry name" value="F420-NON-REDUCING HYDROGENASE VHU SUBUNIT A"/>
    <property type="match status" value="1"/>
</dbReference>
<dbReference type="EMBL" id="FQXS01000006">
    <property type="protein sequence ID" value="SHH66678.1"/>
    <property type="molecule type" value="Genomic_DNA"/>
</dbReference>
<dbReference type="InterPro" id="IPR018194">
    <property type="entry name" value="Ni-dep_hyd_lsu_Ni_BS"/>
</dbReference>
<dbReference type="InterPro" id="IPR001501">
    <property type="entry name" value="Ni-dep_hyd_lsu"/>
</dbReference>
<feature type="binding site" evidence="6">
    <location>
        <position position="62"/>
    </location>
    <ligand>
        <name>Mg(2+)</name>
        <dbReference type="ChEBI" id="CHEBI:18420"/>
    </ligand>
</feature>
<keyword evidence="5" id="KW-0560">Oxidoreductase</keyword>
<evidence type="ECO:0000256" key="1">
    <source>
        <dbReference type="ARBA" id="ARBA00001967"/>
    </source>
</evidence>
<keyword evidence="6" id="KW-0408">Iron</keyword>
<dbReference type="PROSITE" id="PS00508">
    <property type="entry name" value="NI_HGENASE_L_2"/>
    <property type="match status" value="1"/>
</dbReference>
<feature type="binding site" evidence="6">
    <location>
        <position position="447"/>
    </location>
    <ligand>
        <name>Mg(2+)</name>
        <dbReference type="ChEBI" id="CHEBI:18420"/>
    </ligand>
</feature>
<dbReference type="GO" id="GO:0016151">
    <property type="term" value="F:nickel cation binding"/>
    <property type="evidence" value="ECO:0007669"/>
    <property type="project" value="InterPro"/>
</dbReference>
<keyword evidence="3 6" id="KW-0533">Nickel</keyword>
<keyword evidence="6" id="KW-0460">Magnesium</keyword>
<sequence length="471" mass="51700">MAKTINIDPVTRIEGHARILLECNDAGTVEEAFFIVNELRGFERILVGMEAHTMPQVTARICGVCPTAHHLVAAKALDNAAGVEPPPAGRLLRELMYMGHMIHSHSLSLYVLAGPDLVFGLGGAAASQNIVGMVEHNPELSKKGLRLRSLGQKINEVIGGRGIHPVTAIAGGIAAKLTDAQFDRLKELTDEALTLACELAPVTKELLFRLFDDNPVLLDKLNVPSWYLGTVNGGKLNVYDGTLRAMDEDGRIRAEFNATDYVSYLAERTVKRSYAKEVFLNVDGAEHMYRVSTLARMNVVDGMETPLAQKEFEEFRNRYGRPSHNAILQMYCKLVELVYCCEKAGEIMGNPELRGPSRVAATINGKHGIAHIEAPRGVLIHDYKISEDGIIQAANMIVATQQNTAAINKSLKEGAINLLEGGDDEKMLNGLEFVVRCYDPCLACSTHAIGHMEFAVEVRCGGRMVRRIRRT</sequence>
<evidence type="ECO:0000256" key="2">
    <source>
        <dbReference type="ARBA" id="ARBA00009292"/>
    </source>
</evidence>
<evidence type="ECO:0000256" key="6">
    <source>
        <dbReference type="PIRSR" id="PIRSR601501-1"/>
    </source>
</evidence>
<feature type="binding site" evidence="6">
    <location>
        <position position="43"/>
    </location>
    <ligand>
        <name>Mg(2+)</name>
        <dbReference type="ChEBI" id="CHEBI:18420"/>
    </ligand>
</feature>
<gene>
    <name evidence="7" type="ORF">SAMN02745124_01325</name>
</gene>
<feature type="binding site" evidence="6">
    <location>
        <position position="444"/>
    </location>
    <ligand>
        <name>Fe cation</name>
        <dbReference type="ChEBI" id="CHEBI:24875"/>
    </ligand>
</feature>
<name>A0A1M5UV19_9BACT</name>
<dbReference type="RefSeq" id="WP_073374492.1">
    <property type="nucleotide sequence ID" value="NZ_FQXS01000006.1"/>
</dbReference>
<accession>A0A1M5UV19</accession>
<feature type="binding site" evidence="6">
    <location>
        <position position="65"/>
    </location>
    <ligand>
        <name>Fe cation</name>
        <dbReference type="ChEBI" id="CHEBI:24875"/>
    </ligand>
</feature>
<dbReference type="InterPro" id="IPR029014">
    <property type="entry name" value="NiFe-Hase_large"/>
</dbReference>
<feature type="binding site" evidence="6">
    <location>
        <position position="65"/>
    </location>
    <ligand>
        <name>Ni(2+)</name>
        <dbReference type="ChEBI" id="CHEBI:49786"/>
    </ligand>
</feature>
<evidence type="ECO:0000256" key="4">
    <source>
        <dbReference type="ARBA" id="ARBA00022723"/>
    </source>
</evidence>
<comment type="similarity">
    <text evidence="2">Belongs to the [NiFe]/[NiFeSe] hydrogenase large subunit family.</text>
</comment>
<comment type="cofactor">
    <cofactor evidence="6">
        <name>Fe cation</name>
        <dbReference type="ChEBI" id="CHEBI:24875"/>
    </cofactor>
</comment>
<evidence type="ECO:0000256" key="5">
    <source>
        <dbReference type="ARBA" id="ARBA00023002"/>
    </source>
</evidence>
<dbReference type="Pfam" id="PF00374">
    <property type="entry name" value="NiFeSe_Hases"/>
    <property type="match status" value="2"/>
</dbReference>
<proteinExistence type="inferred from homology"/>
<evidence type="ECO:0000256" key="3">
    <source>
        <dbReference type="ARBA" id="ARBA00022596"/>
    </source>
</evidence>